<reference evidence="1 2" key="1">
    <citation type="submission" date="2018-03" db="EMBL/GenBank/DDBJ databases">
        <title>Genomic Encyclopedia of Archaeal and Bacterial Type Strains, Phase II (KMG-II): from individual species to whole genera.</title>
        <authorList>
            <person name="Goeker M."/>
        </authorList>
    </citation>
    <scope>NUCLEOTIDE SEQUENCE [LARGE SCALE GENOMIC DNA]</scope>
    <source>
        <strain evidence="1 2">DSM 18107</strain>
    </source>
</reference>
<dbReference type="AlphaFoldDB" id="A0A2P8GP34"/>
<accession>A0A2P8GP34</accession>
<protein>
    <submittedName>
        <fullName evidence="1">Tetratricopeptide repeat protein</fullName>
    </submittedName>
</protein>
<dbReference type="Proteomes" id="UP000240978">
    <property type="component" value="Unassembled WGS sequence"/>
</dbReference>
<gene>
    <name evidence="1" type="ORF">CLV42_101492</name>
</gene>
<organism evidence="1 2">
    <name type="scientific">Chitinophaga ginsengisoli</name>
    <dbReference type="NCBI Taxonomy" id="363837"/>
    <lineage>
        <taxon>Bacteria</taxon>
        <taxon>Pseudomonadati</taxon>
        <taxon>Bacteroidota</taxon>
        <taxon>Chitinophagia</taxon>
        <taxon>Chitinophagales</taxon>
        <taxon>Chitinophagaceae</taxon>
        <taxon>Chitinophaga</taxon>
    </lineage>
</organism>
<name>A0A2P8GP34_9BACT</name>
<dbReference type="Gene3D" id="1.25.40.10">
    <property type="entry name" value="Tetratricopeptide repeat domain"/>
    <property type="match status" value="1"/>
</dbReference>
<proteinExistence type="predicted"/>
<sequence>MPTATHMHEGQEGKSIAFDDLLASAKQKVPADKLMSIARLENIVRGDVKNQQIAAYKQLYASWDSLNQLPIAAYYLGESAKLENSEKSLTFAANLFLEHLEHAEDPAVMNWETKQAITLLDKAITLSPGNDSLKIKQALLYMNTEPMVGVQKLRDVVAANPDNAEAQITLANLAIQSNQFDKAIDRMESFTQKHPEEAKAVFVLAEAYRGKGDVKKAVELLEKCKTLVKDPSLKAEIDSYIRSIK</sequence>
<comment type="caution">
    <text evidence="1">The sequence shown here is derived from an EMBL/GenBank/DDBJ whole genome shotgun (WGS) entry which is preliminary data.</text>
</comment>
<dbReference type="InterPro" id="IPR011990">
    <property type="entry name" value="TPR-like_helical_dom_sf"/>
</dbReference>
<keyword evidence="2" id="KW-1185">Reference proteome</keyword>
<dbReference type="Pfam" id="PF13432">
    <property type="entry name" value="TPR_16"/>
    <property type="match status" value="1"/>
</dbReference>
<dbReference type="EMBL" id="PYGK01000001">
    <property type="protein sequence ID" value="PSL35730.1"/>
    <property type="molecule type" value="Genomic_DNA"/>
</dbReference>
<evidence type="ECO:0000313" key="2">
    <source>
        <dbReference type="Proteomes" id="UP000240978"/>
    </source>
</evidence>
<dbReference type="SUPFAM" id="SSF48452">
    <property type="entry name" value="TPR-like"/>
    <property type="match status" value="1"/>
</dbReference>
<evidence type="ECO:0000313" key="1">
    <source>
        <dbReference type="EMBL" id="PSL35730.1"/>
    </source>
</evidence>